<organism evidence="2 3">
    <name type="scientific">Selenomonas infelix ATCC 43532</name>
    <dbReference type="NCBI Taxonomy" id="679201"/>
    <lineage>
        <taxon>Bacteria</taxon>
        <taxon>Bacillati</taxon>
        <taxon>Bacillota</taxon>
        <taxon>Negativicutes</taxon>
        <taxon>Selenomonadales</taxon>
        <taxon>Selenomonadaceae</taxon>
        <taxon>Selenomonas</taxon>
    </lineage>
</organism>
<dbReference type="GO" id="GO:0008270">
    <property type="term" value="F:zinc ion binding"/>
    <property type="evidence" value="ECO:0007669"/>
    <property type="project" value="InterPro"/>
</dbReference>
<dbReference type="Gene3D" id="1.10.30.50">
    <property type="match status" value="1"/>
</dbReference>
<dbReference type="EMBL" id="ACZM01000004">
    <property type="protein sequence ID" value="EHG21770.1"/>
    <property type="molecule type" value="Genomic_DNA"/>
</dbReference>
<dbReference type="GO" id="GO:0003676">
    <property type="term" value="F:nucleic acid binding"/>
    <property type="evidence" value="ECO:0007669"/>
    <property type="project" value="InterPro"/>
</dbReference>
<dbReference type="Proteomes" id="UP000004129">
    <property type="component" value="Unassembled WGS sequence"/>
</dbReference>
<dbReference type="AlphaFoldDB" id="G5GMJ2"/>
<sequence>MAGHPLCEKCKEQERYVLATLVHHIRPLADGGTHDEDNLMSLCASCHERIHRRGTGDR</sequence>
<evidence type="ECO:0000259" key="1">
    <source>
        <dbReference type="SMART" id="SM00507"/>
    </source>
</evidence>
<dbReference type="PATRIC" id="fig|679201.3.peg.477"/>
<dbReference type="eggNOG" id="COG1403">
    <property type="taxonomic scope" value="Bacteria"/>
</dbReference>
<dbReference type="GO" id="GO:0004519">
    <property type="term" value="F:endonuclease activity"/>
    <property type="evidence" value="ECO:0007669"/>
    <property type="project" value="InterPro"/>
</dbReference>
<proteinExistence type="predicted"/>
<dbReference type="InterPro" id="IPR002711">
    <property type="entry name" value="HNH"/>
</dbReference>
<feature type="domain" description="HNH nuclease" evidence="1">
    <location>
        <begin position="5"/>
        <end position="48"/>
    </location>
</feature>
<dbReference type="STRING" id="679201.HMPREF9334_00473"/>
<dbReference type="HOGENOM" id="CLU_108879_11_0_9"/>
<evidence type="ECO:0000313" key="2">
    <source>
        <dbReference type="EMBL" id="EHG21770.1"/>
    </source>
</evidence>
<evidence type="ECO:0000313" key="3">
    <source>
        <dbReference type="Proteomes" id="UP000004129"/>
    </source>
</evidence>
<protein>
    <recommendedName>
        <fullName evidence="1">HNH nuclease domain-containing protein</fullName>
    </recommendedName>
</protein>
<name>G5GMJ2_9FIRM</name>
<reference evidence="2 3" key="1">
    <citation type="submission" date="2011-08" db="EMBL/GenBank/DDBJ databases">
        <title>The Genome Sequence of Selenomonas infelix ATCC 43532.</title>
        <authorList>
            <consortium name="The Broad Institute Genome Sequencing Platform"/>
            <person name="Earl A."/>
            <person name="Ward D."/>
            <person name="Feldgarden M."/>
            <person name="Gevers D."/>
            <person name="Izard J."/>
            <person name="Blanton J.M."/>
            <person name="Baranova O.V."/>
            <person name="Dewhirst F.E."/>
            <person name="Young S.K."/>
            <person name="Zeng Q."/>
            <person name="Gargeya S."/>
            <person name="Fitzgerald M."/>
            <person name="Haas B."/>
            <person name="Abouelleil A."/>
            <person name="Alvarado L."/>
            <person name="Arachchi H.M."/>
            <person name="Berlin A."/>
            <person name="Brown A."/>
            <person name="Chapman S.B."/>
            <person name="Chen Z."/>
            <person name="Dunbar C."/>
            <person name="Freedman E."/>
            <person name="Gearin G."/>
            <person name="Gellesch M."/>
            <person name="Goldberg J."/>
            <person name="Griggs A."/>
            <person name="Gujja S."/>
            <person name="Heiman D."/>
            <person name="Howarth C."/>
            <person name="Larson L."/>
            <person name="Lui A."/>
            <person name="MacDonald P.J.P."/>
            <person name="Montmayeur A."/>
            <person name="Murphy C."/>
            <person name="Neiman D."/>
            <person name="Pearson M."/>
            <person name="Priest M."/>
            <person name="Roberts A."/>
            <person name="Saif S."/>
            <person name="Shea T."/>
            <person name="Shenoy N."/>
            <person name="Sisk P."/>
            <person name="Stolte C."/>
            <person name="Sykes S."/>
            <person name="Wortman J."/>
            <person name="Nusbaum C."/>
            <person name="Birren B."/>
        </authorList>
    </citation>
    <scope>NUCLEOTIDE SEQUENCE [LARGE SCALE GENOMIC DNA]</scope>
    <source>
        <strain evidence="2 3">ATCC 43532</strain>
    </source>
</reference>
<dbReference type="Pfam" id="PF01844">
    <property type="entry name" value="HNH"/>
    <property type="match status" value="1"/>
</dbReference>
<gene>
    <name evidence="2" type="ORF">HMPREF9334_00473</name>
</gene>
<accession>G5GMJ2</accession>
<comment type="caution">
    <text evidence="2">The sequence shown here is derived from an EMBL/GenBank/DDBJ whole genome shotgun (WGS) entry which is preliminary data.</text>
</comment>
<keyword evidence="3" id="KW-1185">Reference proteome</keyword>
<dbReference type="SMART" id="SM00507">
    <property type="entry name" value="HNHc"/>
    <property type="match status" value="1"/>
</dbReference>
<dbReference type="CDD" id="cd00085">
    <property type="entry name" value="HNHc"/>
    <property type="match status" value="1"/>
</dbReference>
<dbReference type="InterPro" id="IPR003615">
    <property type="entry name" value="HNH_nuc"/>
</dbReference>